<proteinExistence type="predicted"/>
<accession>A0A6N3FRH8</accession>
<name>A0A6N3FRH8_9CLOT</name>
<dbReference type="Pfam" id="PF18555">
    <property type="entry name" value="MobL"/>
    <property type="match status" value="1"/>
</dbReference>
<dbReference type="RefSeq" id="WP_156627255.1">
    <property type="nucleotide sequence ID" value="NZ_CACRTO010000041.1"/>
</dbReference>
<protein>
    <submittedName>
        <fullName evidence="1">Uncharacterized protein</fullName>
    </submittedName>
</protein>
<dbReference type="EMBL" id="CACRTO010000041">
    <property type="protein sequence ID" value="VYU54802.1"/>
    <property type="molecule type" value="Genomic_DNA"/>
</dbReference>
<dbReference type="InterPro" id="IPR041073">
    <property type="entry name" value="MobL"/>
</dbReference>
<sequence length="370" mass="44700">MVGIVHKVRWIQSNSKKFSKYIDYIDREEAVRNYKFEDFSLYNDYMDNPSKSGNLFTADKDFLNEYERKALKDYFSIAQENESLMWQDVFSFDNEWLEKEGLYDKKTGVLNEKKIIEAVRSSMNELIKKEGFDNLLWSGSLHYNTDNIHVHVASVEVNPSRERGKRKPKTLINMKSKFANNLIDRSREQKEINDIIRKNIIDSKKDFSFHKDMEMKRMVLEIIKKLPEDKRQWHYNYNSLSEVRPLLDELTKYYVDNYKKEEFKKLEDLLDKETEYLKELYGEGETFRYKDYKKNKIDELYTRMGNTLLKEIKEVVKNNNESLLYSYKSKTVILTKRDINKLKKVFDKDFEQVKNQMAYERLQREIENER</sequence>
<dbReference type="NCBIfam" id="NF041498">
    <property type="entry name" value="MobP2"/>
    <property type="match status" value="1"/>
</dbReference>
<organism evidence="1">
    <name type="scientific">Clostridium tertium</name>
    <dbReference type="NCBI Taxonomy" id="1559"/>
    <lineage>
        <taxon>Bacteria</taxon>
        <taxon>Bacillati</taxon>
        <taxon>Bacillota</taxon>
        <taxon>Clostridia</taxon>
        <taxon>Eubacteriales</taxon>
        <taxon>Clostridiaceae</taxon>
        <taxon>Clostridium</taxon>
    </lineage>
</organism>
<dbReference type="InterPro" id="IPR048101">
    <property type="entry name" value="MobP2"/>
</dbReference>
<dbReference type="AlphaFoldDB" id="A0A6N3FRH8"/>
<evidence type="ECO:0000313" key="1">
    <source>
        <dbReference type="EMBL" id="VYU54802.1"/>
    </source>
</evidence>
<gene>
    <name evidence="1" type="ORF">CTLFYP3_02814</name>
</gene>
<reference evidence="1" key="1">
    <citation type="submission" date="2019-11" db="EMBL/GenBank/DDBJ databases">
        <authorList>
            <person name="Feng L."/>
        </authorList>
    </citation>
    <scope>NUCLEOTIDE SEQUENCE</scope>
    <source>
        <strain evidence="1">CTertiumLFYP3</strain>
    </source>
</reference>